<proteinExistence type="predicted"/>
<dbReference type="Pfam" id="PF13411">
    <property type="entry name" value="MerR_1"/>
    <property type="match status" value="1"/>
</dbReference>
<sequence>MQIGELSRRTGVSVRMLRYYEEEGLLQPSRRDSGYRDYGPAEEQLVRRIRVFSDAGLKLHAIRTLLPCVLNDRPELELCNEVRATLNREIGGIEERIACLESSRDILVGYLRQDAKRPRIGVRLQR</sequence>
<dbReference type="InterPro" id="IPR000551">
    <property type="entry name" value="MerR-type_HTH_dom"/>
</dbReference>
<accession>A0ABR7U8E0</accession>
<dbReference type="RefSeq" id="WP_188100007.1">
    <property type="nucleotide sequence ID" value="NZ_JAANIH010000015.1"/>
</dbReference>
<dbReference type="PRINTS" id="PR00040">
    <property type="entry name" value="HTHMERR"/>
</dbReference>
<reference evidence="6 7" key="1">
    <citation type="journal article" date="2020" name="Arch. Microbiol.">
        <title>Bradyrhizobium campsiandrae sp. nov., a nitrogen-fixing bacterial strain isolated from a native leguminous tree from the Amazon adapted to flooded conditions.</title>
        <authorList>
            <person name="Cabral Michel D."/>
            <person name="Martins da Costa E."/>
            <person name="Azarias Guimaraes A."/>
            <person name="Soares de Carvalho T."/>
            <person name="Santos de Castro Caputo P."/>
            <person name="Willems A."/>
            <person name="de Souza Moreira F.M."/>
        </authorList>
    </citation>
    <scope>NUCLEOTIDE SEQUENCE [LARGE SCALE GENOMIC DNA]</scope>
    <source>
        <strain evidence="7">INPA 384B</strain>
    </source>
</reference>
<comment type="caution">
    <text evidence="6">The sequence shown here is derived from an EMBL/GenBank/DDBJ whole genome shotgun (WGS) entry which is preliminary data.</text>
</comment>
<name>A0ABR7U8E0_9BRAD</name>
<dbReference type="EMBL" id="JAATTO010000026">
    <property type="protein sequence ID" value="MBC9980321.1"/>
    <property type="molecule type" value="Genomic_DNA"/>
</dbReference>
<dbReference type="PANTHER" id="PTHR30204:SF69">
    <property type="entry name" value="MERR-FAMILY TRANSCRIPTIONAL REGULATOR"/>
    <property type="match status" value="1"/>
</dbReference>
<dbReference type="Gene3D" id="1.10.1660.10">
    <property type="match status" value="1"/>
</dbReference>
<dbReference type="PROSITE" id="PS50937">
    <property type="entry name" value="HTH_MERR_2"/>
    <property type="match status" value="1"/>
</dbReference>
<keyword evidence="7" id="KW-1185">Reference proteome</keyword>
<dbReference type="SUPFAM" id="SSF46955">
    <property type="entry name" value="Putative DNA-binding domain"/>
    <property type="match status" value="1"/>
</dbReference>
<dbReference type="PROSITE" id="PS00552">
    <property type="entry name" value="HTH_MERR_1"/>
    <property type="match status" value="1"/>
</dbReference>
<protein>
    <submittedName>
        <fullName evidence="6">MerR family transcriptional regulator</fullName>
    </submittedName>
</protein>
<feature type="domain" description="HTH merR-type" evidence="5">
    <location>
        <begin position="1"/>
        <end position="68"/>
    </location>
</feature>
<dbReference type="PANTHER" id="PTHR30204">
    <property type="entry name" value="REDOX-CYCLING DRUG-SENSING TRANSCRIPTIONAL ACTIVATOR SOXR"/>
    <property type="match status" value="1"/>
</dbReference>
<keyword evidence="1" id="KW-0678">Repressor</keyword>
<evidence type="ECO:0000259" key="5">
    <source>
        <dbReference type="PROSITE" id="PS50937"/>
    </source>
</evidence>
<evidence type="ECO:0000256" key="2">
    <source>
        <dbReference type="ARBA" id="ARBA00023015"/>
    </source>
</evidence>
<evidence type="ECO:0000313" key="7">
    <source>
        <dbReference type="Proteomes" id="UP000639516"/>
    </source>
</evidence>
<keyword evidence="4" id="KW-0804">Transcription</keyword>
<keyword evidence="3" id="KW-0238">DNA-binding</keyword>
<gene>
    <name evidence="6" type="ORF">HA482_19150</name>
</gene>
<evidence type="ECO:0000313" key="6">
    <source>
        <dbReference type="EMBL" id="MBC9980321.1"/>
    </source>
</evidence>
<keyword evidence="2" id="KW-0805">Transcription regulation</keyword>
<dbReference type="CDD" id="cd01282">
    <property type="entry name" value="HTH_MerR-like_sg3"/>
    <property type="match status" value="1"/>
</dbReference>
<dbReference type="InterPro" id="IPR009061">
    <property type="entry name" value="DNA-bd_dom_put_sf"/>
</dbReference>
<dbReference type="SMART" id="SM00422">
    <property type="entry name" value="HTH_MERR"/>
    <property type="match status" value="1"/>
</dbReference>
<evidence type="ECO:0000256" key="3">
    <source>
        <dbReference type="ARBA" id="ARBA00023125"/>
    </source>
</evidence>
<organism evidence="6 7">
    <name type="scientific">Bradyrhizobium campsiandrae</name>
    <dbReference type="NCBI Taxonomy" id="1729892"/>
    <lineage>
        <taxon>Bacteria</taxon>
        <taxon>Pseudomonadati</taxon>
        <taxon>Pseudomonadota</taxon>
        <taxon>Alphaproteobacteria</taxon>
        <taxon>Hyphomicrobiales</taxon>
        <taxon>Nitrobacteraceae</taxon>
        <taxon>Bradyrhizobium</taxon>
    </lineage>
</organism>
<dbReference type="Proteomes" id="UP000639516">
    <property type="component" value="Unassembled WGS sequence"/>
</dbReference>
<evidence type="ECO:0000256" key="1">
    <source>
        <dbReference type="ARBA" id="ARBA00022491"/>
    </source>
</evidence>
<evidence type="ECO:0000256" key="4">
    <source>
        <dbReference type="ARBA" id="ARBA00023163"/>
    </source>
</evidence>
<dbReference type="InterPro" id="IPR047057">
    <property type="entry name" value="MerR_fam"/>
</dbReference>